<keyword evidence="5" id="KW-0472">Membrane</keyword>
<evidence type="ECO:0000256" key="3">
    <source>
        <dbReference type="ARBA" id="ARBA00022781"/>
    </source>
</evidence>
<evidence type="ECO:0000256" key="6">
    <source>
        <dbReference type="ARBA" id="ARBA00023310"/>
    </source>
</evidence>
<evidence type="ECO:0000256" key="5">
    <source>
        <dbReference type="ARBA" id="ARBA00023136"/>
    </source>
</evidence>
<evidence type="ECO:0000313" key="8">
    <source>
        <dbReference type="Proteomes" id="UP000176593"/>
    </source>
</evidence>
<comment type="subcellular location">
    <subcellularLocation>
        <location evidence="1">Membrane</location>
    </subcellularLocation>
</comment>
<organism evidence="7 8">
    <name type="scientific">Candidatus Uhrbacteria bacterium RIFCSPLOWO2_02_FULL_48_18</name>
    <dbReference type="NCBI Taxonomy" id="1802408"/>
    <lineage>
        <taxon>Bacteria</taxon>
        <taxon>Candidatus Uhriibacteriota</taxon>
    </lineage>
</organism>
<evidence type="ECO:0000313" key="7">
    <source>
        <dbReference type="EMBL" id="OGL88021.1"/>
    </source>
</evidence>
<evidence type="ECO:0000256" key="1">
    <source>
        <dbReference type="ARBA" id="ARBA00004370"/>
    </source>
</evidence>
<dbReference type="InterPro" id="IPR000711">
    <property type="entry name" value="ATPase_OSCP/dsu"/>
</dbReference>
<protein>
    <submittedName>
        <fullName evidence="7">Uncharacterized protein</fullName>
    </submittedName>
</protein>
<evidence type="ECO:0000256" key="4">
    <source>
        <dbReference type="ARBA" id="ARBA00023065"/>
    </source>
</evidence>
<dbReference type="PANTHER" id="PTHR11910">
    <property type="entry name" value="ATP SYNTHASE DELTA CHAIN"/>
    <property type="match status" value="1"/>
</dbReference>
<gene>
    <name evidence="7" type="ORF">A3I41_02850</name>
</gene>
<dbReference type="PRINTS" id="PR00125">
    <property type="entry name" value="ATPASEDELTA"/>
</dbReference>
<reference evidence="7 8" key="1">
    <citation type="journal article" date="2016" name="Nat. Commun.">
        <title>Thousands of microbial genomes shed light on interconnected biogeochemical processes in an aquifer system.</title>
        <authorList>
            <person name="Anantharaman K."/>
            <person name="Brown C.T."/>
            <person name="Hug L.A."/>
            <person name="Sharon I."/>
            <person name="Castelle C.J."/>
            <person name="Probst A.J."/>
            <person name="Thomas B.C."/>
            <person name="Singh A."/>
            <person name="Wilkins M.J."/>
            <person name="Karaoz U."/>
            <person name="Brodie E.L."/>
            <person name="Williams K.H."/>
            <person name="Hubbard S.S."/>
            <person name="Banfield J.F."/>
        </authorList>
    </citation>
    <scope>NUCLEOTIDE SEQUENCE [LARGE SCALE GENOMIC DNA]</scope>
</reference>
<accession>A0A1F7VC73</accession>
<keyword evidence="3" id="KW-0375">Hydrogen ion transport</keyword>
<keyword evidence="2" id="KW-0813">Transport</keyword>
<dbReference type="AlphaFoldDB" id="A0A1F7VC73"/>
<evidence type="ECO:0000256" key="2">
    <source>
        <dbReference type="ARBA" id="ARBA00022448"/>
    </source>
</evidence>
<dbReference type="GO" id="GO:0046933">
    <property type="term" value="F:proton-transporting ATP synthase activity, rotational mechanism"/>
    <property type="evidence" value="ECO:0007669"/>
    <property type="project" value="InterPro"/>
</dbReference>
<dbReference type="EMBL" id="MGEQ01000002">
    <property type="protein sequence ID" value="OGL88021.1"/>
    <property type="molecule type" value="Genomic_DNA"/>
</dbReference>
<name>A0A1F7VC73_9BACT</name>
<comment type="caution">
    <text evidence="7">The sequence shown here is derived from an EMBL/GenBank/DDBJ whole genome shotgun (WGS) entry which is preliminary data.</text>
</comment>
<proteinExistence type="predicted"/>
<dbReference type="Proteomes" id="UP000176593">
    <property type="component" value="Unassembled WGS sequence"/>
</dbReference>
<sequence>MNVSPKQLARLFVESVEGASQKHLEEAATELITWLHARGELKKLKDVVRSIDQIWKEKHGLSTLTIETAHPLTKTMKDALTKLAAGAEVREVIDPSLIGGAKLRIDERIIDGSLKGALEQLTVSLSK</sequence>
<dbReference type="Pfam" id="PF00213">
    <property type="entry name" value="OSCP"/>
    <property type="match status" value="1"/>
</dbReference>
<keyword evidence="6" id="KW-0066">ATP synthesis</keyword>
<dbReference type="GO" id="GO:0016020">
    <property type="term" value="C:membrane"/>
    <property type="evidence" value="ECO:0007669"/>
    <property type="project" value="UniProtKB-SubCell"/>
</dbReference>
<keyword evidence="4" id="KW-0406">Ion transport</keyword>